<feature type="transmembrane region" description="Helical" evidence="1">
    <location>
        <begin position="49"/>
        <end position="71"/>
    </location>
</feature>
<feature type="transmembrane region" description="Helical" evidence="1">
    <location>
        <begin position="113"/>
        <end position="134"/>
    </location>
</feature>
<sequence>MNKIVAGAVAGFAATVVLSVMMVAKGMMGIMPELDVIAMLSAMMGAPAVMGWMGHFMIGTLAWGIGFALLFDMIPGSSAVAKGVVFGTAAWLGMMIMVMPMAGAGLFGMAMGIMAPMMTLVLHVIFGAVLGAVYQAQAKPVFA</sequence>
<dbReference type="OrthoDB" id="9814048at2"/>
<keyword evidence="3" id="KW-1185">Reference proteome</keyword>
<dbReference type="RefSeq" id="WP_085881176.1">
    <property type="nucleotide sequence ID" value="NZ_FWFZ01000061.1"/>
</dbReference>
<gene>
    <name evidence="2" type="ORF">ROA7023_04508</name>
</gene>
<dbReference type="Pfam" id="PF20587">
    <property type="entry name" value="DUF6789"/>
    <property type="match status" value="1"/>
</dbReference>
<dbReference type="InterPro" id="IPR046739">
    <property type="entry name" value="DUF6789"/>
</dbReference>
<keyword evidence="1" id="KW-1133">Transmembrane helix</keyword>
<keyword evidence="1" id="KW-0472">Membrane</keyword>
<evidence type="ECO:0000256" key="1">
    <source>
        <dbReference type="SAM" id="Phobius"/>
    </source>
</evidence>
<keyword evidence="1" id="KW-0812">Transmembrane</keyword>
<protein>
    <submittedName>
        <fullName evidence="2">Uncharacterized protein</fullName>
    </submittedName>
</protein>
<evidence type="ECO:0000313" key="2">
    <source>
        <dbReference type="EMBL" id="SLN77774.1"/>
    </source>
</evidence>
<proteinExistence type="predicted"/>
<dbReference type="AlphaFoldDB" id="A0A1Y5U009"/>
<feature type="transmembrane region" description="Helical" evidence="1">
    <location>
        <begin position="83"/>
        <end position="107"/>
    </location>
</feature>
<organism evidence="2 3">
    <name type="scientific">Roseisalinus antarcticus</name>
    <dbReference type="NCBI Taxonomy" id="254357"/>
    <lineage>
        <taxon>Bacteria</taxon>
        <taxon>Pseudomonadati</taxon>
        <taxon>Pseudomonadota</taxon>
        <taxon>Alphaproteobacteria</taxon>
        <taxon>Rhodobacterales</taxon>
        <taxon>Roseobacteraceae</taxon>
        <taxon>Roseisalinus</taxon>
    </lineage>
</organism>
<name>A0A1Y5U009_9RHOB</name>
<evidence type="ECO:0000313" key="3">
    <source>
        <dbReference type="Proteomes" id="UP000193900"/>
    </source>
</evidence>
<reference evidence="2 3" key="1">
    <citation type="submission" date="2017-03" db="EMBL/GenBank/DDBJ databases">
        <authorList>
            <person name="Afonso C.L."/>
            <person name="Miller P.J."/>
            <person name="Scott M.A."/>
            <person name="Spackman E."/>
            <person name="Goraichik I."/>
            <person name="Dimitrov K.M."/>
            <person name="Suarez D.L."/>
            <person name="Swayne D.E."/>
        </authorList>
    </citation>
    <scope>NUCLEOTIDE SEQUENCE [LARGE SCALE GENOMIC DNA]</scope>
    <source>
        <strain evidence="2 3">CECT 7023</strain>
    </source>
</reference>
<dbReference type="Proteomes" id="UP000193900">
    <property type="component" value="Unassembled WGS sequence"/>
</dbReference>
<dbReference type="EMBL" id="FWFZ01000061">
    <property type="protein sequence ID" value="SLN77774.1"/>
    <property type="molecule type" value="Genomic_DNA"/>
</dbReference>
<accession>A0A1Y5U009</accession>